<dbReference type="EMBL" id="JANBUN010003150">
    <property type="protein sequence ID" value="KAJ2792380.1"/>
    <property type="molecule type" value="Genomic_DNA"/>
</dbReference>
<organism evidence="1 2">
    <name type="scientific">Coemansia helicoidea</name>
    <dbReference type="NCBI Taxonomy" id="1286919"/>
    <lineage>
        <taxon>Eukaryota</taxon>
        <taxon>Fungi</taxon>
        <taxon>Fungi incertae sedis</taxon>
        <taxon>Zoopagomycota</taxon>
        <taxon>Kickxellomycotina</taxon>
        <taxon>Kickxellomycetes</taxon>
        <taxon>Kickxellales</taxon>
        <taxon>Kickxellaceae</taxon>
        <taxon>Coemansia</taxon>
    </lineage>
</organism>
<comment type="caution">
    <text evidence="1">The sequence shown here is derived from an EMBL/GenBank/DDBJ whole genome shotgun (WGS) entry which is preliminary data.</text>
</comment>
<gene>
    <name evidence="1" type="primary">DSCC1</name>
    <name evidence="1" type="ORF">H4R21_006176</name>
</gene>
<sequence length="323" mass="34301">MADAGDARVPLSASSGFPEDYRLLELTPAILAQLQGGATLTVRGRAEDTAVLVDGDERTYQLHTAHTSNSLYLAERGAAGGLELRTELHQTLELQPVHAQIRARVVEVLGWEPRGAFRGAEFEAALPPDGPPARHATDQALARHVQAGGAQLRRVLADIPAFRHAATGHWRVVEPAYCLELLRLILATQVERDWALDALDAQQAWAALRSEAGGEGVLAEVVDAVLARFGEPRAPGVYAVAGERVARFIAAQVFAVEGDRAWPVADFLAALRAALPPQLAVAGLADPAQWGSAHIPQSLLRGMAHTSALVDSRLLLTAAGVPA</sequence>
<reference evidence="1" key="1">
    <citation type="submission" date="2022-07" db="EMBL/GenBank/DDBJ databases">
        <title>Phylogenomic reconstructions and comparative analyses of Kickxellomycotina fungi.</title>
        <authorList>
            <person name="Reynolds N.K."/>
            <person name="Stajich J.E."/>
            <person name="Barry K."/>
            <person name="Grigoriev I.V."/>
            <person name="Crous P."/>
            <person name="Smith M.E."/>
        </authorList>
    </citation>
    <scope>NUCLEOTIDE SEQUENCE</scope>
    <source>
        <strain evidence="1">BCRC 34780</strain>
    </source>
</reference>
<dbReference type="Proteomes" id="UP001140087">
    <property type="component" value="Unassembled WGS sequence"/>
</dbReference>
<evidence type="ECO:0000313" key="1">
    <source>
        <dbReference type="EMBL" id="KAJ2792380.1"/>
    </source>
</evidence>
<proteinExistence type="predicted"/>
<accession>A0ACC1KNL0</accession>
<name>A0ACC1KNL0_9FUNG</name>
<keyword evidence="2" id="KW-1185">Reference proteome</keyword>
<evidence type="ECO:0000313" key="2">
    <source>
        <dbReference type="Proteomes" id="UP001140087"/>
    </source>
</evidence>
<protein>
    <submittedName>
        <fullName evidence="1">Sister chromatid cohesion protein DCC1</fullName>
    </submittedName>
</protein>
<feature type="non-terminal residue" evidence="1">
    <location>
        <position position="323"/>
    </location>
</feature>